<keyword evidence="3" id="KW-1185">Reference proteome</keyword>
<name>A0A3M7R7M0_BRAPC</name>
<feature type="transmembrane region" description="Helical" evidence="1">
    <location>
        <begin position="12"/>
        <end position="28"/>
    </location>
</feature>
<evidence type="ECO:0000256" key="1">
    <source>
        <dbReference type="SAM" id="Phobius"/>
    </source>
</evidence>
<dbReference type="EMBL" id="REGN01004026">
    <property type="protein sequence ID" value="RNA19536.1"/>
    <property type="molecule type" value="Genomic_DNA"/>
</dbReference>
<keyword evidence="1" id="KW-0472">Membrane</keyword>
<keyword evidence="1" id="KW-0812">Transmembrane</keyword>
<evidence type="ECO:0000313" key="2">
    <source>
        <dbReference type="EMBL" id="RNA19536.1"/>
    </source>
</evidence>
<gene>
    <name evidence="2" type="ORF">BpHYR1_032191</name>
</gene>
<keyword evidence="1" id="KW-1133">Transmembrane helix</keyword>
<organism evidence="2 3">
    <name type="scientific">Brachionus plicatilis</name>
    <name type="common">Marine rotifer</name>
    <name type="synonym">Brachionus muelleri</name>
    <dbReference type="NCBI Taxonomy" id="10195"/>
    <lineage>
        <taxon>Eukaryota</taxon>
        <taxon>Metazoa</taxon>
        <taxon>Spiralia</taxon>
        <taxon>Gnathifera</taxon>
        <taxon>Rotifera</taxon>
        <taxon>Eurotatoria</taxon>
        <taxon>Monogononta</taxon>
        <taxon>Pseudotrocha</taxon>
        <taxon>Ploima</taxon>
        <taxon>Brachionidae</taxon>
        <taxon>Brachionus</taxon>
    </lineage>
</organism>
<comment type="caution">
    <text evidence="2">The sequence shown here is derived from an EMBL/GenBank/DDBJ whole genome shotgun (WGS) entry which is preliminary data.</text>
</comment>
<sequence length="68" mass="8005">MGKKSSSINCRKNWINSIFSIIFIFWNFDSNCVKVLFKNNSLNHSLFKKTISLNKISNFCTYLLFKMS</sequence>
<evidence type="ECO:0000313" key="3">
    <source>
        <dbReference type="Proteomes" id="UP000276133"/>
    </source>
</evidence>
<accession>A0A3M7R7M0</accession>
<dbReference type="Proteomes" id="UP000276133">
    <property type="component" value="Unassembled WGS sequence"/>
</dbReference>
<protein>
    <submittedName>
        <fullName evidence="2">Uncharacterized protein</fullName>
    </submittedName>
</protein>
<dbReference type="AlphaFoldDB" id="A0A3M7R7M0"/>
<reference evidence="2 3" key="1">
    <citation type="journal article" date="2018" name="Sci. Rep.">
        <title>Genomic signatures of local adaptation to the degree of environmental predictability in rotifers.</title>
        <authorList>
            <person name="Franch-Gras L."/>
            <person name="Hahn C."/>
            <person name="Garcia-Roger E.M."/>
            <person name="Carmona M.J."/>
            <person name="Serra M."/>
            <person name="Gomez A."/>
        </authorList>
    </citation>
    <scope>NUCLEOTIDE SEQUENCE [LARGE SCALE GENOMIC DNA]</scope>
    <source>
        <strain evidence="2">HYR1</strain>
    </source>
</reference>
<proteinExistence type="predicted"/>